<dbReference type="CDD" id="cd01906">
    <property type="entry name" value="proteasome_protease_HslV"/>
    <property type="match status" value="1"/>
</dbReference>
<dbReference type="AlphaFoldDB" id="A0A1H2A6N2"/>
<evidence type="ECO:0000256" key="8">
    <source>
        <dbReference type="ARBA" id="ARBA00023145"/>
    </source>
</evidence>
<keyword evidence="2 9" id="KW-0963">Cytoplasm</keyword>
<dbReference type="RefSeq" id="WP_407939629.1">
    <property type="nucleotide sequence ID" value="NZ_LT629772.1"/>
</dbReference>
<dbReference type="GO" id="GO:0005737">
    <property type="term" value="C:cytoplasm"/>
    <property type="evidence" value="ECO:0007669"/>
    <property type="project" value="UniProtKB-SubCell"/>
</dbReference>
<dbReference type="Pfam" id="PF00227">
    <property type="entry name" value="Proteasome"/>
    <property type="match status" value="1"/>
</dbReference>
<sequence>MTDKTELTGLSSTYLRASTSSFSEFVSMVAPQTLPGARLDGSAAPGNGGHQVTAGQLTPHATTIVALCYDGGVLLAGDRRATAGSMIAQNDIEKVFAADEFSLVGMAGAAGLGIELIRLFQLELEHYEKIEGAPLSLVGKANRLATMLRQNLGLAMQGLAVVPLFAGWDEGEGRGRIFSYDPTGGRYEERSYHSIGSGSVFAKGSIKKLYDPTFTEDEAITTAIQSLYDAADDDSATGGPDQARRIFPVIWTADDDGVERVDEDRIGRVVDEVVNRRHERPDGPRANP</sequence>
<evidence type="ECO:0000313" key="12">
    <source>
        <dbReference type="EMBL" id="SDT41620.1"/>
    </source>
</evidence>
<dbReference type="SUPFAM" id="SSF56235">
    <property type="entry name" value="N-terminal nucleophile aminohydrolases (Ntn hydrolases)"/>
    <property type="match status" value="1"/>
</dbReference>
<evidence type="ECO:0000256" key="7">
    <source>
        <dbReference type="ARBA" id="ARBA00022942"/>
    </source>
</evidence>
<dbReference type="InterPro" id="IPR022483">
    <property type="entry name" value="PSB_actinobac"/>
</dbReference>
<keyword evidence="4 9" id="KW-0888">Threonine protease</keyword>
<dbReference type="PANTHER" id="PTHR32194:SF0">
    <property type="entry name" value="ATP-DEPENDENT PROTEASE SUBUNIT HSLV"/>
    <property type="match status" value="1"/>
</dbReference>
<dbReference type="InterPro" id="IPR029055">
    <property type="entry name" value="Ntn_hydrolases_N"/>
</dbReference>
<dbReference type="NCBIfam" id="TIGR03690">
    <property type="entry name" value="20S_bact_beta"/>
    <property type="match status" value="1"/>
</dbReference>
<dbReference type="GO" id="GO:0019774">
    <property type="term" value="C:proteasome core complex, beta-subunit complex"/>
    <property type="evidence" value="ECO:0007669"/>
    <property type="project" value="UniProtKB-UniRule"/>
</dbReference>
<comment type="subunit">
    <text evidence="9">The 20S proteasome core is composed of 14 alpha and 14 beta subunits that assemble into four stacked heptameric rings, resulting in a barrel-shaped structure. The two inner rings, each composed of seven catalytic beta subunits, are sandwiched by two outer rings, each composed of seven alpha subunits. The catalytic chamber with the active sites is on the inside of the barrel. Has a gated structure, the ends of the cylinder being occluded by the N-termini of the alpha-subunits. Is capped by the proteasome-associated ATPase, ARC.</text>
</comment>
<dbReference type="Proteomes" id="UP000199103">
    <property type="component" value="Chromosome I"/>
</dbReference>
<keyword evidence="13" id="KW-1185">Reference proteome</keyword>
<feature type="chain" id="PRO_5023262468" description="Proteasome subunit beta" evidence="9">
    <location>
        <begin position="62"/>
        <end position="288"/>
    </location>
</feature>
<comment type="function">
    <text evidence="9">Component of the proteasome core, a large protease complex with broad specificity involved in protein degradation.</text>
</comment>
<evidence type="ECO:0000313" key="13">
    <source>
        <dbReference type="Proteomes" id="UP000199103"/>
    </source>
</evidence>
<evidence type="ECO:0000256" key="6">
    <source>
        <dbReference type="ARBA" id="ARBA00022813"/>
    </source>
</evidence>
<protein>
    <recommendedName>
        <fullName evidence="9 10">Proteasome subunit beta</fullName>
        <ecNumber evidence="9 10">3.4.25.1</ecNumber>
    </recommendedName>
    <alternativeName>
        <fullName evidence="9">20S proteasome beta subunit</fullName>
    </alternativeName>
    <alternativeName>
        <fullName evidence="9">Proteasome core protein PrcB</fullName>
    </alternativeName>
</protein>
<evidence type="ECO:0000256" key="11">
    <source>
        <dbReference type="PIRSR" id="PIRSR600243-1"/>
    </source>
</evidence>
<dbReference type="EMBL" id="LT629772">
    <property type="protein sequence ID" value="SDT41620.1"/>
    <property type="molecule type" value="Genomic_DNA"/>
</dbReference>
<dbReference type="HAMAP" id="MF_02113_B">
    <property type="entry name" value="Proteasome_B_B"/>
    <property type="match status" value="1"/>
</dbReference>
<dbReference type="EC" id="3.4.25.1" evidence="9 10"/>
<keyword evidence="3 9" id="KW-0645">Protease</keyword>
<evidence type="ECO:0000256" key="2">
    <source>
        <dbReference type="ARBA" id="ARBA00022490"/>
    </source>
</evidence>
<dbReference type="InterPro" id="IPR001353">
    <property type="entry name" value="Proteasome_sua/b"/>
</dbReference>
<evidence type="ECO:0000256" key="4">
    <source>
        <dbReference type="ARBA" id="ARBA00022698"/>
    </source>
</evidence>
<evidence type="ECO:0000256" key="9">
    <source>
        <dbReference type="HAMAP-Rule" id="MF_02113"/>
    </source>
</evidence>
<comment type="subcellular location">
    <subcellularLocation>
        <location evidence="9">Cytoplasm</location>
    </subcellularLocation>
</comment>
<keyword evidence="7 9" id="KW-0647">Proteasome</keyword>
<dbReference type="InterPro" id="IPR023333">
    <property type="entry name" value="Proteasome_suB-type"/>
</dbReference>
<feature type="active site" description="Nucleophile" evidence="9 11">
    <location>
        <position position="62"/>
    </location>
</feature>
<dbReference type="UniPathway" id="UPA00997"/>
<organism evidence="12 13">
    <name type="scientific">Microlunatus soli</name>
    <dbReference type="NCBI Taxonomy" id="630515"/>
    <lineage>
        <taxon>Bacteria</taxon>
        <taxon>Bacillati</taxon>
        <taxon>Actinomycetota</taxon>
        <taxon>Actinomycetes</taxon>
        <taxon>Propionibacteriales</taxon>
        <taxon>Propionibacteriaceae</taxon>
        <taxon>Microlunatus</taxon>
    </lineage>
</organism>
<comment type="catalytic activity">
    <reaction evidence="1 9">
        <text>Cleavage of peptide bonds with very broad specificity.</text>
        <dbReference type="EC" id="3.4.25.1"/>
    </reaction>
</comment>
<evidence type="ECO:0000256" key="3">
    <source>
        <dbReference type="ARBA" id="ARBA00022670"/>
    </source>
</evidence>
<evidence type="ECO:0000256" key="10">
    <source>
        <dbReference type="NCBIfam" id="TIGR03690"/>
    </source>
</evidence>
<dbReference type="InterPro" id="IPR000243">
    <property type="entry name" value="Pept_T1A_subB"/>
</dbReference>
<name>A0A1H2A6N2_9ACTN</name>
<dbReference type="GO" id="GO:0010498">
    <property type="term" value="P:proteasomal protein catabolic process"/>
    <property type="evidence" value="ECO:0007669"/>
    <property type="project" value="UniProtKB-UniRule"/>
</dbReference>
<keyword evidence="5 9" id="KW-0378">Hydrolase</keyword>
<feature type="propeptide" id="PRO_5009356275" description="Removed in mature form; by autocatalysis" evidence="9">
    <location>
        <begin position="1"/>
        <end position="61"/>
    </location>
</feature>
<accession>A0A1H2A6N2</accession>
<evidence type="ECO:0000256" key="5">
    <source>
        <dbReference type="ARBA" id="ARBA00022801"/>
    </source>
</evidence>
<evidence type="ECO:0000256" key="1">
    <source>
        <dbReference type="ARBA" id="ARBA00001198"/>
    </source>
</evidence>
<keyword evidence="6 9" id="KW-0068">Autocatalytic cleavage</keyword>
<dbReference type="PROSITE" id="PS51476">
    <property type="entry name" value="PROTEASOME_BETA_2"/>
    <property type="match status" value="1"/>
</dbReference>
<proteinExistence type="inferred from homology"/>
<comment type="pathway">
    <text evidence="9">Protein degradation; proteasomal Pup-dependent pathway.</text>
</comment>
<comment type="similarity">
    <text evidence="9">Belongs to the peptidase T1B family.</text>
</comment>
<gene>
    <name evidence="9" type="primary">prcB</name>
    <name evidence="12" type="ORF">SAMN04489812_5706</name>
</gene>
<keyword evidence="8 9" id="KW-0865">Zymogen</keyword>
<dbReference type="PRINTS" id="PR00141">
    <property type="entry name" value="PROTEASOME"/>
</dbReference>
<dbReference type="Gene3D" id="3.60.20.10">
    <property type="entry name" value="Glutamine Phosphoribosylpyrophosphate, subunit 1, domain 1"/>
    <property type="match status" value="1"/>
</dbReference>
<comment type="activity regulation">
    <text evidence="9">The formation of the proteasomal ATPase ARC-20S proteasome complex, likely via the docking of the C-termini of ARC into the intersubunit pockets in the alpha-rings, may trigger opening of the gate for substrate entry. Interconversion between the open-gate and close-gate conformations leads to a dynamic regulation of the 20S proteasome proteolysis activity.</text>
</comment>
<reference evidence="12 13" key="1">
    <citation type="submission" date="2016-10" db="EMBL/GenBank/DDBJ databases">
        <authorList>
            <person name="de Groot N.N."/>
        </authorList>
    </citation>
    <scope>NUCLEOTIDE SEQUENCE [LARGE SCALE GENOMIC DNA]</scope>
    <source>
        <strain evidence="12 13">DSM 21800</strain>
    </source>
</reference>
<dbReference type="GO" id="GO:0004298">
    <property type="term" value="F:threonine-type endopeptidase activity"/>
    <property type="evidence" value="ECO:0007669"/>
    <property type="project" value="UniProtKB-UniRule"/>
</dbReference>
<dbReference type="GO" id="GO:0019941">
    <property type="term" value="P:modification-dependent protein catabolic process"/>
    <property type="evidence" value="ECO:0007669"/>
    <property type="project" value="UniProtKB-UniRule"/>
</dbReference>
<dbReference type="PANTHER" id="PTHR32194">
    <property type="entry name" value="METALLOPROTEASE TLDD"/>
    <property type="match status" value="1"/>
</dbReference>
<dbReference type="STRING" id="630515.SAMN04489812_5706"/>